<comment type="caution">
    <text evidence="1">The sequence shown here is derived from an EMBL/GenBank/DDBJ whole genome shotgun (WGS) entry which is preliminary data.</text>
</comment>
<dbReference type="Proteomes" id="UP000637906">
    <property type="component" value="Unassembled WGS sequence"/>
</dbReference>
<evidence type="ECO:0000313" key="2">
    <source>
        <dbReference type="Proteomes" id="UP000637906"/>
    </source>
</evidence>
<sequence length="50" mass="5907">MSQKTANNYIGLVDYKELEENILSSIRETNWQRGSTDTINKKADRSKFRR</sequence>
<dbReference type="AlphaFoldDB" id="A0A8J3HUL8"/>
<reference evidence="1 2" key="1">
    <citation type="journal article" date="2021" name="Microb. Ecol.">
        <title>Candidatus Mesenet longicola: Novel Endosymbionts of Brontispa longissima that Induce Cytoplasmic Incompatibility.</title>
        <authorList>
            <person name="Takano S."/>
            <person name="Gotoh Y."/>
            <person name="Hayashi T."/>
        </authorList>
    </citation>
    <scope>NUCLEOTIDE SEQUENCE [LARGE SCALE GENOMIC DNA]</scope>
    <source>
        <strain evidence="1">L5</strain>
    </source>
</reference>
<accession>A0A8J3HUL8</accession>
<dbReference type="EMBL" id="BNGU01000018">
    <property type="protein sequence ID" value="GHM59542.1"/>
    <property type="molecule type" value="Genomic_DNA"/>
</dbReference>
<proteinExistence type="predicted"/>
<organism evidence="1 2">
    <name type="scientific">Candidatus Mesenet longicola</name>
    <dbReference type="NCBI Taxonomy" id="1892558"/>
    <lineage>
        <taxon>Bacteria</taxon>
        <taxon>Pseudomonadati</taxon>
        <taxon>Pseudomonadota</taxon>
        <taxon>Alphaproteobacteria</taxon>
        <taxon>Rickettsiales</taxon>
        <taxon>Anaplasmataceae</taxon>
        <taxon>Candidatus Mesenet</taxon>
    </lineage>
</organism>
<keyword evidence="2" id="KW-1185">Reference proteome</keyword>
<protein>
    <submittedName>
        <fullName evidence="1">Uncharacterized protein</fullName>
    </submittedName>
</protein>
<name>A0A8J3HUL8_9RICK</name>
<evidence type="ECO:0000313" key="1">
    <source>
        <dbReference type="EMBL" id="GHM59542.1"/>
    </source>
</evidence>
<gene>
    <name evidence="1" type="ORF">sL5_05350</name>
</gene>